<evidence type="ECO:0000256" key="2">
    <source>
        <dbReference type="ARBA" id="ARBA00022741"/>
    </source>
</evidence>
<dbReference type="GO" id="GO:0004816">
    <property type="term" value="F:asparagine-tRNA ligase activity"/>
    <property type="evidence" value="ECO:0007669"/>
    <property type="project" value="TreeGrafter"/>
</dbReference>
<dbReference type="EMBL" id="CAJVPK010000015">
    <property type="protein sequence ID" value="CAG8433414.1"/>
    <property type="molecule type" value="Genomic_DNA"/>
</dbReference>
<dbReference type="AlphaFoldDB" id="A0A9N8YMD4"/>
<keyword evidence="4" id="KW-0648">Protein biosynthesis</keyword>
<dbReference type="OrthoDB" id="2384025at2759"/>
<gene>
    <name evidence="8" type="ORF">DEBURN_LOCUS446</name>
</gene>
<keyword evidence="9" id="KW-1185">Reference proteome</keyword>
<dbReference type="Gene3D" id="3.30.930.10">
    <property type="entry name" value="Bira Bifunctional Protein, Domain 2"/>
    <property type="match status" value="2"/>
</dbReference>
<feature type="domain" description="Aminoacyl-tRNA synthetase class II (D/K/N)" evidence="7">
    <location>
        <begin position="103"/>
        <end position="236"/>
    </location>
</feature>
<keyword evidence="2" id="KW-0547">Nucleotide-binding</keyword>
<evidence type="ECO:0000259" key="7">
    <source>
        <dbReference type="Pfam" id="PF00152"/>
    </source>
</evidence>
<reference evidence="8" key="1">
    <citation type="submission" date="2021-06" db="EMBL/GenBank/DDBJ databases">
        <authorList>
            <person name="Kallberg Y."/>
            <person name="Tangrot J."/>
            <person name="Rosling A."/>
        </authorList>
    </citation>
    <scope>NUCLEOTIDE SEQUENCE</scope>
    <source>
        <strain evidence="8">AZ414A</strain>
    </source>
</reference>
<dbReference type="SUPFAM" id="SSF55681">
    <property type="entry name" value="Class II aaRS and biotin synthetases"/>
    <property type="match status" value="1"/>
</dbReference>
<evidence type="ECO:0000256" key="4">
    <source>
        <dbReference type="ARBA" id="ARBA00022917"/>
    </source>
</evidence>
<evidence type="ECO:0000256" key="5">
    <source>
        <dbReference type="ARBA" id="ARBA00023146"/>
    </source>
</evidence>
<evidence type="ECO:0000313" key="8">
    <source>
        <dbReference type="EMBL" id="CAG8433414.1"/>
    </source>
</evidence>
<sequence>MSEVLDENKESTSRDINPSEEKTLQFKIDKKNHELNKYRNNDSNQESVTYDLEAGGSNYNNYDKFQNDLEFVTSETRSVEEISLPWKHQGPWYKDITKRTYAMSRVFIFEPVFRAEGSLTSEFRMLEAEIAYLFELEELLNFTEKKQQNIFWIITHKIYHLYSEAIDVLSKAKANQKFEFLPKYDSSLHSEHEKYLANNYCYEPVFITDYPKEIKPFYMRINPDDKQNNDLNLRKYGTATAPHGEFGIGFERYLPV</sequence>
<dbReference type="Pfam" id="PF00152">
    <property type="entry name" value="tRNA-synt_2"/>
    <property type="match status" value="1"/>
</dbReference>
<keyword evidence="1" id="KW-0436">Ligase</keyword>
<dbReference type="PANTHER" id="PTHR22594">
    <property type="entry name" value="ASPARTYL/LYSYL-TRNA SYNTHETASE"/>
    <property type="match status" value="1"/>
</dbReference>
<organism evidence="8 9">
    <name type="scientific">Diversispora eburnea</name>
    <dbReference type="NCBI Taxonomy" id="1213867"/>
    <lineage>
        <taxon>Eukaryota</taxon>
        <taxon>Fungi</taxon>
        <taxon>Fungi incertae sedis</taxon>
        <taxon>Mucoromycota</taxon>
        <taxon>Glomeromycotina</taxon>
        <taxon>Glomeromycetes</taxon>
        <taxon>Diversisporales</taxon>
        <taxon>Diversisporaceae</taxon>
        <taxon>Diversispora</taxon>
    </lineage>
</organism>
<dbReference type="GO" id="GO:0005739">
    <property type="term" value="C:mitochondrion"/>
    <property type="evidence" value="ECO:0007669"/>
    <property type="project" value="TreeGrafter"/>
</dbReference>
<keyword evidence="5" id="KW-0030">Aminoacyl-tRNA synthetase</keyword>
<name>A0A9N8YMD4_9GLOM</name>
<comment type="caution">
    <text evidence="8">The sequence shown here is derived from an EMBL/GenBank/DDBJ whole genome shotgun (WGS) entry which is preliminary data.</text>
</comment>
<feature type="region of interest" description="Disordered" evidence="6">
    <location>
        <begin position="1"/>
        <end position="24"/>
    </location>
</feature>
<protein>
    <submittedName>
        <fullName evidence="8">1767_t:CDS:1</fullName>
    </submittedName>
</protein>
<dbReference type="GO" id="GO:0006421">
    <property type="term" value="P:asparaginyl-tRNA aminoacylation"/>
    <property type="evidence" value="ECO:0007669"/>
    <property type="project" value="TreeGrafter"/>
</dbReference>
<keyword evidence="3" id="KW-0067">ATP-binding</keyword>
<proteinExistence type="predicted"/>
<evidence type="ECO:0000256" key="3">
    <source>
        <dbReference type="ARBA" id="ARBA00022840"/>
    </source>
</evidence>
<dbReference type="InterPro" id="IPR045864">
    <property type="entry name" value="aa-tRNA-synth_II/BPL/LPL"/>
</dbReference>
<dbReference type="GO" id="GO:0005524">
    <property type="term" value="F:ATP binding"/>
    <property type="evidence" value="ECO:0007669"/>
    <property type="project" value="UniProtKB-KW"/>
</dbReference>
<dbReference type="Proteomes" id="UP000789706">
    <property type="component" value="Unassembled WGS sequence"/>
</dbReference>
<evidence type="ECO:0000256" key="1">
    <source>
        <dbReference type="ARBA" id="ARBA00022598"/>
    </source>
</evidence>
<dbReference type="InterPro" id="IPR004364">
    <property type="entry name" value="Aa-tRNA-synt_II"/>
</dbReference>
<dbReference type="PANTHER" id="PTHR22594:SF34">
    <property type="entry name" value="ASPARAGINE--TRNA LIGASE, MITOCHONDRIAL-RELATED"/>
    <property type="match status" value="1"/>
</dbReference>
<evidence type="ECO:0000256" key="6">
    <source>
        <dbReference type="SAM" id="MobiDB-lite"/>
    </source>
</evidence>
<evidence type="ECO:0000313" key="9">
    <source>
        <dbReference type="Proteomes" id="UP000789706"/>
    </source>
</evidence>
<accession>A0A9N8YMD4</accession>